<protein>
    <submittedName>
        <fullName evidence="1">Zinc finger MYMtype protein 1like [Xenopus (Silurana) tropicalis]</fullName>
    </submittedName>
</protein>
<name>A0A0K2U0U5_LEPSM</name>
<evidence type="ECO:0000313" key="1">
    <source>
        <dbReference type="EMBL" id="CDW31874.1"/>
    </source>
</evidence>
<reference evidence="1" key="1">
    <citation type="submission" date="2014-05" db="EMBL/GenBank/DDBJ databases">
        <authorList>
            <person name="Chronopoulou M."/>
        </authorList>
    </citation>
    <scope>NUCLEOTIDE SEQUENCE</scope>
    <source>
        <tissue evidence="1">Whole organism</tissue>
    </source>
</reference>
<dbReference type="EMBL" id="HACA01014513">
    <property type="protein sequence ID" value="CDW31874.1"/>
    <property type="molecule type" value="Transcribed_RNA"/>
</dbReference>
<accession>A0A0K2U0U5</accession>
<proteinExistence type="predicted"/>
<organism evidence="1">
    <name type="scientific">Lepeophtheirus salmonis</name>
    <name type="common">Salmon louse</name>
    <name type="synonym">Caligus salmonis</name>
    <dbReference type="NCBI Taxonomy" id="72036"/>
    <lineage>
        <taxon>Eukaryota</taxon>
        <taxon>Metazoa</taxon>
        <taxon>Ecdysozoa</taxon>
        <taxon>Arthropoda</taxon>
        <taxon>Crustacea</taxon>
        <taxon>Multicrustacea</taxon>
        <taxon>Hexanauplia</taxon>
        <taxon>Copepoda</taxon>
        <taxon>Siphonostomatoida</taxon>
        <taxon>Caligidae</taxon>
        <taxon>Lepeophtheirus</taxon>
    </lineage>
</organism>
<sequence length="91" mass="10729">MIYSPSKEAVFCFCCKQGIYNCKLFSNENSKFCSVDGFKSWWKLNPKIREHESCLAHENVFTHWKELGIRLFKDKTIDIKHQILVKNAAEK</sequence>
<dbReference type="AlphaFoldDB" id="A0A0K2U0U5"/>